<sequence>MKFNRLKLYKTFFITTFVLFSALMRAQERKTDPLMFGAEIFIEPGQSDAIVEGWFKTLSEHNMHLTRIRMLESYMKDAQGNWDFTLFDKAFRYAEKYKVKVYANLFPATDFKDIGGFKFPYDRAHLTRIAEYIKVVVPHFKQFKSFYGWVPINEPGGGHLYDPLAKELFAQWQASQPKVSNHPLSQVPHFSFDNEKFLMYYNTWYLKWLVEEIRKYDKSSPIHVNTHQIFDNVAQYDFRDWRSFLTSLGGSAHASWHFGYFPREKYALAMSANSEIILSGAGSLPWLMTELQAGNNIYSGYAPFCPTKEEIAQWQWISVATGSKGAIFWCLNPRTSGFEAGEWAMLDFQNKPSDRLTEASKIAKVIADHQKLFATAVPLNSKIHILYNRESLWVEDKMKPEGNKDKYEVRNTGAVMKSAISYFEALSGLGLQPTFKELREFSFTEKDYSGETIIFAHQIALPEAYYAKLRYFVERGDTLLIDGLTAFYNENAVGKMINTFPLADLFGGSVAEFTFIGDTFSLDIAGRKLASHALRGVINPLSNVKVIGTEGTQALGVINTFGKGKVIWIPSLIGLGARKANDYQSLLAFLAPYLNTQDTLHFDSYHEGLLMKTLKSGKHLITVVINKNKTTIQVQLKGFSQYKTPTLLYTNKSSKINGEKLTVESEDALVILWE</sequence>
<keyword evidence="2" id="KW-0378">Hydrolase</keyword>
<dbReference type="GO" id="GO:0004565">
    <property type="term" value="F:beta-galactosidase activity"/>
    <property type="evidence" value="ECO:0007669"/>
    <property type="project" value="InterPro"/>
</dbReference>
<dbReference type="InterPro" id="IPR013529">
    <property type="entry name" value="Glyco_hydro_42_N"/>
</dbReference>
<evidence type="ECO:0000256" key="1">
    <source>
        <dbReference type="ARBA" id="ARBA00022723"/>
    </source>
</evidence>
<dbReference type="Proteomes" id="UP000215539">
    <property type="component" value="Chromosome 1"/>
</dbReference>
<dbReference type="GO" id="GO:0005975">
    <property type="term" value="P:carbohydrate metabolic process"/>
    <property type="evidence" value="ECO:0007669"/>
    <property type="project" value="InterPro"/>
</dbReference>
<evidence type="ECO:0000256" key="2">
    <source>
        <dbReference type="ARBA" id="ARBA00022801"/>
    </source>
</evidence>
<name>A0AAX2H1S4_9FLAO</name>
<protein>
    <submittedName>
        <fullName evidence="6">Beta-galactosidase</fullName>
    </submittedName>
</protein>
<keyword evidence="4" id="KW-0326">Glycosidase</keyword>
<organism evidence="6 7">
    <name type="scientific">Capnocytophaga haemolytica</name>
    <dbReference type="NCBI Taxonomy" id="45243"/>
    <lineage>
        <taxon>Bacteria</taxon>
        <taxon>Pseudomonadati</taxon>
        <taxon>Bacteroidota</taxon>
        <taxon>Flavobacteriia</taxon>
        <taxon>Flavobacteriales</taxon>
        <taxon>Flavobacteriaceae</taxon>
        <taxon>Capnocytophaga</taxon>
    </lineage>
</organism>
<reference evidence="6 7" key="1">
    <citation type="submission" date="2017-06" db="EMBL/GenBank/DDBJ databases">
        <authorList>
            <consortium name="Pathogen Informatics"/>
        </authorList>
    </citation>
    <scope>NUCLEOTIDE SEQUENCE [LARGE SCALE GENOMIC DNA]</scope>
    <source>
        <strain evidence="6 7">NCTC12947</strain>
    </source>
</reference>
<evidence type="ECO:0000313" key="7">
    <source>
        <dbReference type="Proteomes" id="UP000215539"/>
    </source>
</evidence>
<dbReference type="Pfam" id="PF02449">
    <property type="entry name" value="Glyco_hydro_42"/>
    <property type="match status" value="1"/>
</dbReference>
<accession>A0AAX2H1S4</accession>
<dbReference type="InterPro" id="IPR017853">
    <property type="entry name" value="GH"/>
</dbReference>
<dbReference type="GO" id="GO:0046872">
    <property type="term" value="F:metal ion binding"/>
    <property type="evidence" value="ECO:0007669"/>
    <property type="project" value="UniProtKB-KW"/>
</dbReference>
<keyword evidence="3" id="KW-0862">Zinc</keyword>
<dbReference type="SUPFAM" id="SSF51445">
    <property type="entry name" value="(Trans)glycosidases"/>
    <property type="match status" value="1"/>
</dbReference>
<evidence type="ECO:0000256" key="3">
    <source>
        <dbReference type="ARBA" id="ARBA00022833"/>
    </source>
</evidence>
<proteinExistence type="predicted"/>
<keyword evidence="1" id="KW-0479">Metal-binding</keyword>
<dbReference type="AlphaFoldDB" id="A0AAX2H1S4"/>
<dbReference type="InterPro" id="IPR003476">
    <property type="entry name" value="Glyco_hydro_42"/>
</dbReference>
<dbReference type="Gene3D" id="3.40.50.880">
    <property type="match status" value="1"/>
</dbReference>
<dbReference type="EMBL" id="LT906449">
    <property type="protein sequence ID" value="SNV15122.1"/>
    <property type="molecule type" value="Genomic_DNA"/>
</dbReference>
<evidence type="ECO:0000313" key="6">
    <source>
        <dbReference type="EMBL" id="SNV15122.1"/>
    </source>
</evidence>
<feature type="domain" description="Glycoside hydrolase family 42 N-terminal" evidence="5">
    <location>
        <begin position="182"/>
        <end position="365"/>
    </location>
</feature>
<dbReference type="GO" id="GO:0009341">
    <property type="term" value="C:beta-galactosidase complex"/>
    <property type="evidence" value="ECO:0007669"/>
    <property type="project" value="InterPro"/>
</dbReference>
<dbReference type="Gene3D" id="3.20.20.80">
    <property type="entry name" value="Glycosidases"/>
    <property type="match status" value="2"/>
</dbReference>
<dbReference type="PANTHER" id="PTHR36447:SF2">
    <property type="entry name" value="BETA-GALACTOSIDASE YESZ"/>
    <property type="match status" value="1"/>
</dbReference>
<evidence type="ECO:0000259" key="5">
    <source>
        <dbReference type="Pfam" id="PF02449"/>
    </source>
</evidence>
<dbReference type="InterPro" id="IPR029062">
    <property type="entry name" value="Class_I_gatase-like"/>
</dbReference>
<evidence type="ECO:0000256" key="4">
    <source>
        <dbReference type="ARBA" id="ARBA00023295"/>
    </source>
</evidence>
<dbReference type="PANTHER" id="PTHR36447">
    <property type="entry name" value="BETA-GALACTOSIDASE GANA"/>
    <property type="match status" value="1"/>
</dbReference>
<dbReference type="RefSeq" id="WP_074860886.1">
    <property type="nucleotide sequence ID" value="NZ_FOVX01000007.1"/>
</dbReference>
<gene>
    <name evidence="6" type="ORF">SAMEA44541418_01996</name>
</gene>